<dbReference type="GO" id="GO:0160107">
    <property type="term" value="F:tRNA (adenine(58)-N1)-methyltransferase activity"/>
    <property type="evidence" value="ECO:0007669"/>
    <property type="project" value="UniProtKB-EC"/>
</dbReference>
<dbReference type="AlphaFoldDB" id="A0A9W7EWF5"/>
<feature type="region of interest" description="Disordered" evidence="10">
    <location>
        <begin position="1"/>
        <end position="27"/>
    </location>
</feature>
<feature type="binding site" evidence="9">
    <location>
        <position position="192"/>
    </location>
    <ligand>
        <name>S-adenosyl-L-methionine</name>
        <dbReference type="ChEBI" id="CHEBI:59789"/>
    </ligand>
</feature>
<dbReference type="PROSITE" id="PS51620">
    <property type="entry name" value="SAM_TRM61"/>
    <property type="match status" value="1"/>
</dbReference>
<keyword evidence="4 8" id="KW-0808">Transferase</keyword>
<keyword evidence="3 8" id="KW-0489">Methyltransferase</keyword>
<organism evidence="12 13">
    <name type="scientific">Triparma verrucosa</name>
    <dbReference type="NCBI Taxonomy" id="1606542"/>
    <lineage>
        <taxon>Eukaryota</taxon>
        <taxon>Sar</taxon>
        <taxon>Stramenopiles</taxon>
        <taxon>Ochrophyta</taxon>
        <taxon>Bolidophyceae</taxon>
        <taxon>Parmales</taxon>
        <taxon>Triparmaceae</taxon>
        <taxon>Triparma</taxon>
    </lineage>
</organism>
<gene>
    <name evidence="12" type="ORF">TrVE_jg2606</name>
</gene>
<evidence type="ECO:0000256" key="9">
    <source>
        <dbReference type="PIRSR" id="PIRSR017269-1"/>
    </source>
</evidence>
<dbReference type="EMBL" id="BRXX01000127">
    <property type="protein sequence ID" value="GMH92353.1"/>
    <property type="molecule type" value="Genomic_DNA"/>
</dbReference>
<evidence type="ECO:0000256" key="7">
    <source>
        <dbReference type="ARBA" id="ARBA00023242"/>
    </source>
</evidence>
<dbReference type="EC" id="2.1.1.220" evidence="2 8"/>
<dbReference type="Gene3D" id="3.40.50.150">
    <property type="entry name" value="Vaccinia Virus protein VP39"/>
    <property type="match status" value="1"/>
</dbReference>
<comment type="caution">
    <text evidence="12">The sequence shown here is derived from an EMBL/GenBank/DDBJ whole genome shotgun (WGS) entry which is preliminary data.</text>
</comment>
<feature type="compositionally biased region" description="Low complexity" evidence="10">
    <location>
        <begin position="1"/>
        <end position="25"/>
    </location>
</feature>
<evidence type="ECO:0000256" key="2">
    <source>
        <dbReference type="ARBA" id="ARBA00012796"/>
    </source>
</evidence>
<comment type="catalytic activity">
    <reaction evidence="8">
        <text>adenosine(58) in tRNA + S-adenosyl-L-methionine = N(1)-methyladenosine(58) in tRNA + S-adenosyl-L-homocysteine + H(+)</text>
        <dbReference type="Rhea" id="RHEA:43152"/>
        <dbReference type="Rhea" id="RHEA-COMP:10365"/>
        <dbReference type="Rhea" id="RHEA-COMP:10366"/>
        <dbReference type="ChEBI" id="CHEBI:15378"/>
        <dbReference type="ChEBI" id="CHEBI:57856"/>
        <dbReference type="ChEBI" id="CHEBI:59789"/>
        <dbReference type="ChEBI" id="CHEBI:74411"/>
        <dbReference type="ChEBI" id="CHEBI:74491"/>
        <dbReference type="EC" id="2.1.1.220"/>
    </reaction>
</comment>
<feature type="compositionally biased region" description="Basic and acidic residues" evidence="10">
    <location>
        <begin position="325"/>
        <end position="344"/>
    </location>
</feature>
<evidence type="ECO:0000256" key="8">
    <source>
        <dbReference type="PIRNR" id="PIRNR017269"/>
    </source>
</evidence>
<evidence type="ECO:0000313" key="13">
    <source>
        <dbReference type="Proteomes" id="UP001165160"/>
    </source>
</evidence>
<evidence type="ECO:0000256" key="4">
    <source>
        <dbReference type="ARBA" id="ARBA00022679"/>
    </source>
</evidence>
<dbReference type="Pfam" id="PF08704">
    <property type="entry name" value="GCD14"/>
    <property type="match status" value="1"/>
</dbReference>
<feature type="region of interest" description="Disordered" evidence="10">
    <location>
        <begin position="325"/>
        <end position="374"/>
    </location>
</feature>
<dbReference type="PANTHER" id="PTHR12133">
    <property type="entry name" value="TRNA (ADENINE(58)-N(1))-METHYLTRANSFERASE"/>
    <property type="match status" value="1"/>
</dbReference>
<dbReference type="Proteomes" id="UP001165160">
    <property type="component" value="Unassembled WGS sequence"/>
</dbReference>
<evidence type="ECO:0000256" key="1">
    <source>
        <dbReference type="ARBA" id="ARBA00004123"/>
    </source>
</evidence>
<evidence type="ECO:0000259" key="11">
    <source>
        <dbReference type="Pfam" id="PF08704"/>
    </source>
</evidence>
<dbReference type="InterPro" id="IPR029063">
    <property type="entry name" value="SAM-dependent_MTases_sf"/>
</dbReference>
<sequence length="374" mass="41254">MDFAKSMVSSPGPSSSSNLSLVAPSSDEDNNGLRALNVIASNEALMNELGCEAKGLVESHIPRSNTITPSSLCVIFASYASLSFVYATPNQKYSNRNGVFHHNDFIGKEFGVKVPSRCSDGFVYIMRPTVELWAHSLNHRTQICHPLDQSVVTLNLHLKPGSIVLESGTGSGAMSHALSRAVAPNGKVWSYEFNKVRAETANEEFKKNGVDNICTCEHRDVCGEGFGESCGDGGADGIFLDLPEPWTATEHALRKLRPDGRLCSYSPCIEQTQRFVKTLSDSCHSVMTIEVRLKEFCVDTLPALPMEISMPFYYGTEKVDKARKDKVKAEEERKKKEAEEGEQPKRKKIRTRPAAEMRGHTAFLTFATKSVPLK</sequence>
<evidence type="ECO:0000256" key="6">
    <source>
        <dbReference type="ARBA" id="ARBA00022694"/>
    </source>
</evidence>
<protein>
    <recommendedName>
        <fullName evidence="2 8">tRNA (adenine(58)-N(1))-methyltransferase</fullName>
        <ecNumber evidence="2 8">2.1.1.220</ecNumber>
    </recommendedName>
</protein>
<dbReference type="CDD" id="cd02440">
    <property type="entry name" value="AdoMet_MTases"/>
    <property type="match status" value="1"/>
</dbReference>
<evidence type="ECO:0000256" key="5">
    <source>
        <dbReference type="ARBA" id="ARBA00022691"/>
    </source>
</evidence>
<dbReference type="InterPro" id="IPR014816">
    <property type="entry name" value="tRNA_MeTrfase_Gcd14"/>
</dbReference>
<keyword evidence="6 8" id="KW-0819">tRNA processing</keyword>
<dbReference type="Gene3D" id="3.10.330.20">
    <property type="match status" value="1"/>
</dbReference>
<accession>A0A9W7EWF5</accession>
<dbReference type="GO" id="GO:0030488">
    <property type="term" value="P:tRNA methylation"/>
    <property type="evidence" value="ECO:0007669"/>
    <property type="project" value="InterPro"/>
</dbReference>
<evidence type="ECO:0000256" key="3">
    <source>
        <dbReference type="ARBA" id="ARBA00022603"/>
    </source>
</evidence>
<reference evidence="13" key="1">
    <citation type="journal article" date="2023" name="Commun. Biol.">
        <title>Genome analysis of Parmales, the sister group of diatoms, reveals the evolutionary specialization of diatoms from phago-mixotrophs to photoautotrophs.</title>
        <authorList>
            <person name="Ban H."/>
            <person name="Sato S."/>
            <person name="Yoshikawa S."/>
            <person name="Yamada K."/>
            <person name="Nakamura Y."/>
            <person name="Ichinomiya M."/>
            <person name="Sato N."/>
            <person name="Blanc-Mathieu R."/>
            <person name="Endo H."/>
            <person name="Kuwata A."/>
            <person name="Ogata H."/>
        </authorList>
    </citation>
    <scope>NUCLEOTIDE SEQUENCE [LARGE SCALE GENOMIC DNA]</scope>
    <source>
        <strain evidence="13">NIES 3699</strain>
    </source>
</reference>
<feature type="binding site" evidence="9">
    <location>
        <position position="220"/>
    </location>
    <ligand>
        <name>S-adenosyl-L-methionine</name>
        <dbReference type="ChEBI" id="CHEBI:59789"/>
    </ligand>
</feature>
<dbReference type="SUPFAM" id="SSF53335">
    <property type="entry name" value="S-adenosyl-L-methionine-dependent methyltransferases"/>
    <property type="match status" value="1"/>
</dbReference>
<dbReference type="PANTHER" id="PTHR12133:SF2">
    <property type="entry name" value="TRNA (ADENINE(58)-N(1))-METHYLTRANSFERASE CATALYTIC SUBUNIT TRMT61A"/>
    <property type="match status" value="1"/>
</dbReference>
<keyword evidence="13" id="KW-1185">Reference proteome</keyword>
<comment type="subcellular location">
    <subcellularLocation>
        <location evidence="1">Nucleus</location>
    </subcellularLocation>
</comment>
<feature type="binding site" evidence="9">
    <location>
        <position position="241"/>
    </location>
    <ligand>
        <name>S-adenosyl-L-methionine</name>
        <dbReference type="ChEBI" id="CHEBI:59789"/>
    </ligand>
</feature>
<keyword evidence="7" id="KW-0539">Nucleus</keyword>
<proteinExistence type="inferred from homology"/>
<name>A0A9W7EWF5_9STRA</name>
<dbReference type="GO" id="GO:0031515">
    <property type="term" value="C:tRNA (m1A) methyltransferase complex"/>
    <property type="evidence" value="ECO:0007669"/>
    <property type="project" value="UniProtKB-UniRule"/>
</dbReference>
<evidence type="ECO:0000256" key="10">
    <source>
        <dbReference type="SAM" id="MobiDB-lite"/>
    </source>
</evidence>
<keyword evidence="5 8" id="KW-0949">S-adenosyl-L-methionine</keyword>
<comment type="similarity">
    <text evidence="8">Belongs to the class I-like SAM-binding methyltransferase superfamily. TRM61 family.</text>
</comment>
<dbReference type="InterPro" id="IPR049470">
    <property type="entry name" value="TRM61_C"/>
</dbReference>
<feature type="domain" description="tRNA (adenine(58)-N(1))-methyltransferase catalytic subunit TRM61 C-terminal" evidence="11">
    <location>
        <begin position="121"/>
        <end position="369"/>
    </location>
</feature>
<evidence type="ECO:0000313" key="12">
    <source>
        <dbReference type="EMBL" id="GMH92353.1"/>
    </source>
</evidence>
<dbReference type="GO" id="GO:0005634">
    <property type="term" value="C:nucleus"/>
    <property type="evidence" value="ECO:0007669"/>
    <property type="project" value="UniProtKB-SubCell"/>
</dbReference>
<dbReference type="PIRSF" id="PIRSF017269">
    <property type="entry name" value="GCD14"/>
    <property type="match status" value="1"/>
</dbReference>